<feature type="region of interest" description="Disordered" evidence="1">
    <location>
        <begin position="1052"/>
        <end position="1073"/>
    </location>
</feature>
<dbReference type="RefSeq" id="XP_041196212.1">
    <property type="nucleotide sequence ID" value="XM_041334988.1"/>
</dbReference>
<dbReference type="OrthoDB" id="2804751at2759"/>
<keyword evidence="3" id="KW-1185">Reference proteome</keyword>
<dbReference type="EMBL" id="JABBWG010000007">
    <property type="protein sequence ID" value="KAG1821145.1"/>
    <property type="molecule type" value="Genomic_DNA"/>
</dbReference>
<dbReference type="GeneID" id="64629005"/>
<reference evidence="2" key="1">
    <citation type="journal article" date="2020" name="New Phytol.">
        <title>Comparative genomics reveals dynamic genome evolution in host specialist ectomycorrhizal fungi.</title>
        <authorList>
            <person name="Lofgren L.A."/>
            <person name="Nguyen N.H."/>
            <person name="Vilgalys R."/>
            <person name="Ruytinx J."/>
            <person name="Liao H.L."/>
            <person name="Branco S."/>
            <person name="Kuo A."/>
            <person name="LaButti K."/>
            <person name="Lipzen A."/>
            <person name="Andreopoulos W."/>
            <person name="Pangilinan J."/>
            <person name="Riley R."/>
            <person name="Hundley H."/>
            <person name="Na H."/>
            <person name="Barry K."/>
            <person name="Grigoriev I.V."/>
            <person name="Stajich J.E."/>
            <person name="Kennedy P.G."/>
        </authorList>
    </citation>
    <scope>NUCLEOTIDE SEQUENCE</scope>
    <source>
        <strain evidence="2">MN1</strain>
    </source>
</reference>
<feature type="compositionally biased region" description="Low complexity" evidence="1">
    <location>
        <begin position="255"/>
        <end position="267"/>
    </location>
</feature>
<feature type="region of interest" description="Disordered" evidence="1">
    <location>
        <begin position="42"/>
        <end position="61"/>
    </location>
</feature>
<feature type="region of interest" description="Disordered" evidence="1">
    <location>
        <begin position="227"/>
        <end position="267"/>
    </location>
</feature>
<sequence length="1688" mass="177608">MLLTRPFSNNQLQDQFPITDSPGTEIPFLDVATIVVEASKASLDDGEPPIAASTGPDTSLSDFVTTSINGVGSTTAAVPSPCQDETPISHLNTKMSSTADILEEVVVPPAIEAEEISPMAAEPEPAVVEVACDPIEAEARPMEVEASSVGDELAVTKTVPASIDSVAETAPQCENISDEQEPALVETQSSTPQPVITPTMLKAALNKPTSPEVVVEDSLVHEPDAEAAATLEPTPEATESEPIGNSAADVEPGNEVAESVPTEETVPVTEAVATAAPAEISSAEAEESAAEVDACITAEKEANEESQGAIDAVNGPAAPTEPEVEVFVPEVVSAPAEAATGPDVLSTESEEAAIAPTTAPEVPAQSIVAAEAESVDAHDFITADSEPVTAPDPEPITSTETDSVAAAGFESATVELEAPAAVDAELTEPAVESIVVETVQIDVEPPSSNVSFVEDPEVGFAYDDEPQTPLAEETPAFESVLEAADVESEVQVEEPSVEETAEVIPIDVNPTGESASVEEVAAEEVVVAEEVVMVEEFPVEEPATNEENVLVEETTAVEETIPAEEVVPIDVATREPAPVEEVPSVEAVAIEEHAPVEEITLVDEDTPIESAAPIESSSPVEEPVVDEAERTVEELAAPIDDGPVLEETMPSVYATDVDTPLLSVEEPAASIEQLVAPEEAFAETAAPAIEEISLAGDASTVEETYAPLVDVPVGEDVPAVEECSPLAEVDISESGTVDELSASVEEHTSGAVEDTPGREDQPVAIEETPADVSVDDRIPPTMGETPLLAEVLSDTDGPALEATSTTEEPYVPEEEPVTVVVSGETISEMAVVASVEKDILAVEEPLEPSDVEAREPVVHEEAAAPTGDHELVAVEDTPVLDDQPVTTEETFTTEEASVSVDDQIPPAMNEIPLIAEVSSAADEPTLDDGPATEEPSVPEDEPTATSTVEVPPTSEETATAPKEIISTAEEAIPVFEAAPTTSADPMFDDTLSLEGTTTVAEESTVESDASVTELSVAVEEPAPAASEVSVVEVALEEVHAALEHTEDALFASEETKDETEDSQHGEAPVSLPEQPIVEESFPTALIVEELTSVPAEKPEILEELHVVTSQFPFNEEHSEVDKDLEPPIAHVEIFNEIEETKAVEEVTEQQEIATSPALNVATDIERPKSPWTPSYSVITQGPGVPVEEHVNVYGGDDDAVPAQSQTPEIIIDEVAAVVPEIATDMEVSRQSQVEVLQLTAEQVTLGESEEPCPKSPWTPSYSVTVQGNLAQANEGLDDLEQLPPSAAQFVAAERYQEQPVPFTETLISGEVTSSTTVVADIHVTLSAMLDESDIPDSAVEAEAPQDVASEQGVIAQAERSVPTTPEPPTVEEVPEEEIEQGSFIVDDENTQLGATGPDEEHSSSPWTRSYSVTGLEPASALEDQAVAKDGEFVDHGSFIIETQPPAVVEGTPEVKSDSGLLTPVDDPVGERPKSPWTPSYSVTKQGPNDVEEVEDLGELEHLPGPLSSVSALAADEEPIPPVLITETLASVDEPVIAETLSCLEGDVTVSELSETHDDVEANGVPIARETPQTFPVLEEPQKIAKKPSLSAVDELNAAEVTESSTLRIDIPTNNGANRNRLESTTSSRFFPGGWFSSSPKVPEEGRTSLDVAAGEFIHKSSVENTPTTALPSAVEEDKEKKSRWCTIM</sequence>
<feature type="region of interest" description="Disordered" evidence="1">
    <location>
        <begin position="1356"/>
        <end position="1376"/>
    </location>
</feature>
<feature type="region of interest" description="Disordered" evidence="1">
    <location>
        <begin position="921"/>
        <end position="961"/>
    </location>
</feature>
<feature type="compositionally biased region" description="Low complexity" evidence="1">
    <location>
        <begin position="352"/>
        <end position="362"/>
    </location>
</feature>
<feature type="region of interest" description="Disordered" evidence="1">
    <location>
        <begin position="1447"/>
        <end position="1486"/>
    </location>
</feature>
<proteinExistence type="predicted"/>
<name>A0A9P7EGR4_9AGAM</name>
<feature type="region of interest" description="Disordered" evidence="1">
    <location>
        <begin position="1663"/>
        <end position="1688"/>
    </location>
</feature>
<gene>
    <name evidence="2" type="ORF">BJ212DRAFT_1337899</name>
</gene>
<comment type="caution">
    <text evidence="2">The sequence shown here is derived from an EMBL/GenBank/DDBJ whole genome shotgun (WGS) entry which is preliminary data.</text>
</comment>
<protein>
    <submittedName>
        <fullName evidence="2">Uncharacterized protein</fullName>
    </submittedName>
</protein>
<feature type="compositionally biased region" description="Polar residues" evidence="1">
    <location>
        <begin position="1476"/>
        <end position="1486"/>
    </location>
</feature>
<feature type="region of interest" description="Disordered" evidence="1">
    <location>
        <begin position="1389"/>
        <end position="1410"/>
    </location>
</feature>
<dbReference type="Proteomes" id="UP000807769">
    <property type="component" value="Unassembled WGS sequence"/>
</dbReference>
<organism evidence="2 3">
    <name type="scientific">Suillus subaureus</name>
    <dbReference type="NCBI Taxonomy" id="48587"/>
    <lineage>
        <taxon>Eukaryota</taxon>
        <taxon>Fungi</taxon>
        <taxon>Dikarya</taxon>
        <taxon>Basidiomycota</taxon>
        <taxon>Agaricomycotina</taxon>
        <taxon>Agaricomycetes</taxon>
        <taxon>Agaricomycetidae</taxon>
        <taxon>Boletales</taxon>
        <taxon>Suillineae</taxon>
        <taxon>Suillaceae</taxon>
        <taxon>Suillus</taxon>
    </lineage>
</organism>
<evidence type="ECO:0000256" key="1">
    <source>
        <dbReference type="SAM" id="MobiDB-lite"/>
    </source>
</evidence>
<accession>A0A9P7EGR4</accession>
<evidence type="ECO:0000313" key="2">
    <source>
        <dbReference type="EMBL" id="KAG1821145.1"/>
    </source>
</evidence>
<evidence type="ECO:0000313" key="3">
    <source>
        <dbReference type="Proteomes" id="UP000807769"/>
    </source>
</evidence>
<feature type="compositionally biased region" description="Low complexity" evidence="1">
    <location>
        <begin position="227"/>
        <end position="242"/>
    </location>
</feature>
<feature type="region of interest" description="Disordered" evidence="1">
    <location>
        <begin position="733"/>
        <end position="759"/>
    </location>
</feature>
<feature type="region of interest" description="Disordered" evidence="1">
    <location>
        <begin position="337"/>
        <end position="362"/>
    </location>
</feature>